<organism evidence="1 2">
    <name type="scientific">Zarea fungicola</name>
    <dbReference type="NCBI Taxonomy" id="93591"/>
    <lineage>
        <taxon>Eukaryota</taxon>
        <taxon>Fungi</taxon>
        <taxon>Dikarya</taxon>
        <taxon>Ascomycota</taxon>
        <taxon>Pezizomycotina</taxon>
        <taxon>Sordariomycetes</taxon>
        <taxon>Hypocreomycetidae</taxon>
        <taxon>Hypocreales</taxon>
        <taxon>Cordycipitaceae</taxon>
        <taxon>Zarea</taxon>
    </lineage>
</organism>
<sequence length="318" mass="35801">MISFLLIALCTQRWKPRLPARVVAFVALVSAKVTGQQKLTRDALSMRYRKALAEIVKARLRNESSHELGEPVFVSHYIKNGVFRHWALHAHGHKFELRRKVPPSLFEWQGSTSLLAAGKYYESAVGNSGFSMEIYKRSVLARYSPEVGQYYYSMVGWTTLSKDEIQQRSVELFQRFGNYKLVSNNCQDFLRALANEIVTAKAPDWAWLQSGSMRSYTYGCKYPLPAEVIHVAVIIERLKQLQPHLGPAEQQELDQVIADFEQYVEKEVEKVSGRSSHILVTLGDAGYADGGNESHGGCAAAALASREERRDMVARDGA</sequence>
<gene>
    <name evidence="1" type="ORF">NQ176_g3316</name>
</gene>
<comment type="caution">
    <text evidence="1">The sequence shown here is derived from an EMBL/GenBank/DDBJ whole genome shotgun (WGS) entry which is preliminary data.</text>
</comment>
<reference evidence="1" key="1">
    <citation type="submission" date="2022-08" db="EMBL/GenBank/DDBJ databases">
        <title>Genome Sequence of Lecanicillium fungicola.</title>
        <authorList>
            <person name="Buettner E."/>
        </authorList>
    </citation>
    <scope>NUCLEOTIDE SEQUENCE</scope>
    <source>
        <strain evidence="1">Babe33</strain>
    </source>
</reference>
<dbReference type="EMBL" id="JANJQO010000292">
    <property type="protein sequence ID" value="KAJ2979339.1"/>
    <property type="molecule type" value="Genomic_DNA"/>
</dbReference>
<proteinExistence type="predicted"/>
<accession>A0ACC1NKA8</accession>
<name>A0ACC1NKA8_9HYPO</name>
<protein>
    <submittedName>
        <fullName evidence="1">Uncharacterized protein</fullName>
    </submittedName>
</protein>
<dbReference type="Proteomes" id="UP001143910">
    <property type="component" value="Unassembled WGS sequence"/>
</dbReference>
<evidence type="ECO:0000313" key="2">
    <source>
        <dbReference type="Proteomes" id="UP001143910"/>
    </source>
</evidence>
<evidence type="ECO:0000313" key="1">
    <source>
        <dbReference type="EMBL" id="KAJ2979339.1"/>
    </source>
</evidence>
<keyword evidence="2" id="KW-1185">Reference proteome</keyword>